<dbReference type="Proteomes" id="UP000499080">
    <property type="component" value="Unassembled WGS sequence"/>
</dbReference>
<dbReference type="AlphaFoldDB" id="A0A4Y2IZY2"/>
<evidence type="ECO:0000313" key="2">
    <source>
        <dbReference type="Proteomes" id="UP000499080"/>
    </source>
</evidence>
<sequence length="182" mass="20851">MRLYEKEPLEVFSPRLSHILHGKADKNAYVMRLYEKEPLEVFSPRLSHILHEKAASRFIPEIKPFPKGRMQISAPPLTPTPHFEMKTPWVIFSPRKRTNPPSREDRLFYVPSSARASRCHSGYIINGRPPPTILHFRDISQNKTLAHYLSLYNHQFANLFRQVPSVAGGINITGKQLVAEGG</sequence>
<protein>
    <submittedName>
        <fullName evidence="1">Uncharacterized protein</fullName>
    </submittedName>
</protein>
<accession>A0A4Y2IZY2</accession>
<keyword evidence="2" id="KW-1185">Reference proteome</keyword>
<comment type="caution">
    <text evidence="1">The sequence shown here is derived from an EMBL/GenBank/DDBJ whole genome shotgun (WGS) entry which is preliminary data.</text>
</comment>
<evidence type="ECO:0000313" key="1">
    <source>
        <dbReference type="EMBL" id="GBM83571.1"/>
    </source>
</evidence>
<proteinExistence type="predicted"/>
<name>A0A4Y2IZY2_ARAVE</name>
<reference evidence="1 2" key="1">
    <citation type="journal article" date="2019" name="Sci. Rep.">
        <title>Orb-weaving spider Araneus ventricosus genome elucidates the spidroin gene catalogue.</title>
        <authorList>
            <person name="Kono N."/>
            <person name="Nakamura H."/>
            <person name="Ohtoshi R."/>
            <person name="Moran D.A.P."/>
            <person name="Shinohara A."/>
            <person name="Yoshida Y."/>
            <person name="Fujiwara M."/>
            <person name="Mori M."/>
            <person name="Tomita M."/>
            <person name="Arakawa K."/>
        </authorList>
    </citation>
    <scope>NUCLEOTIDE SEQUENCE [LARGE SCALE GENOMIC DNA]</scope>
</reference>
<dbReference type="EMBL" id="BGPR01003092">
    <property type="protein sequence ID" value="GBM83571.1"/>
    <property type="molecule type" value="Genomic_DNA"/>
</dbReference>
<organism evidence="1 2">
    <name type="scientific">Araneus ventricosus</name>
    <name type="common">Orbweaver spider</name>
    <name type="synonym">Epeira ventricosa</name>
    <dbReference type="NCBI Taxonomy" id="182803"/>
    <lineage>
        <taxon>Eukaryota</taxon>
        <taxon>Metazoa</taxon>
        <taxon>Ecdysozoa</taxon>
        <taxon>Arthropoda</taxon>
        <taxon>Chelicerata</taxon>
        <taxon>Arachnida</taxon>
        <taxon>Araneae</taxon>
        <taxon>Araneomorphae</taxon>
        <taxon>Entelegynae</taxon>
        <taxon>Araneoidea</taxon>
        <taxon>Araneidae</taxon>
        <taxon>Araneus</taxon>
    </lineage>
</organism>
<gene>
    <name evidence="1" type="ORF">AVEN_74153_1</name>
</gene>